<accession>A0ABR8WDF5</accession>
<evidence type="ECO:0000313" key="3">
    <source>
        <dbReference type="Proteomes" id="UP000658980"/>
    </source>
</evidence>
<keyword evidence="1" id="KW-0812">Transmembrane</keyword>
<feature type="transmembrane region" description="Helical" evidence="1">
    <location>
        <begin position="184"/>
        <end position="203"/>
    </location>
</feature>
<name>A0ABR8WDF5_9BACL</name>
<gene>
    <name evidence="2" type="ORF">H9630_09450</name>
</gene>
<feature type="transmembrane region" description="Helical" evidence="1">
    <location>
        <begin position="209"/>
        <end position="230"/>
    </location>
</feature>
<comment type="caution">
    <text evidence="2">The sequence shown here is derived from an EMBL/GenBank/DDBJ whole genome shotgun (WGS) entry which is preliminary data.</text>
</comment>
<feature type="transmembrane region" description="Helical" evidence="1">
    <location>
        <begin position="87"/>
        <end position="111"/>
    </location>
</feature>
<reference evidence="2 3" key="1">
    <citation type="submission" date="2020-08" db="EMBL/GenBank/DDBJ databases">
        <title>A Genomic Blueprint of the Chicken Gut Microbiome.</title>
        <authorList>
            <person name="Gilroy R."/>
            <person name="Ravi A."/>
            <person name="Getino M."/>
            <person name="Pursley I."/>
            <person name="Horton D.L."/>
            <person name="Alikhan N.-F."/>
            <person name="Baker D."/>
            <person name="Gharbi K."/>
            <person name="Hall N."/>
            <person name="Watson M."/>
            <person name="Adriaenssens E.M."/>
            <person name="Foster-Nyarko E."/>
            <person name="Jarju S."/>
            <person name="Secka A."/>
            <person name="Antonio M."/>
            <person name="Oren A."/>
            <person name="Chaudhuri R."/>
            <person name="La Ragione R.M."/>
            <person name="Hildebrand F."/>
            <person name="Pallen M.J."/>
        </authorList>
    </citation>
    <scope>NUCLEOTIDE SEQUENCE [LARGE SCALE GENOMIC DNA]</scope>
    <source>
        <strain evidence="2 3">Sa1BUA13</strain>
    </source>
</reference>
<feature type="transmembrane region" description="Helical" evidence="1">
    <location>
        <begin position="14"/>
        <end position="34"/>
    </location>
</feature>
<evidence type="ECO:0008006" key="4">
    <source>
        <dbReference type="Google" id="ProtNLM"/>
    </source>
</evidence>
<dbReference type="RefSeq" id="WP_191715270.1">
    <property type="nucleotide sequence ID" value="NZ_JACSPU010000003.1"/>
</dbReference>
<organism evidence="2 3">
    <name type="scientific">Planococcus wigleyi</name>
    <dbReference type="NCBI Taxonomy" id="2762216"/>
    <lineage>
        <taxon>Bacteria</taxon>
        <taxon>Bacillati</taxon>
        <taxon>Bacillota</taxon>
        <taxon>Bacilli</taxon>
        <taxon>Bacillales</taxon>
        <taxon>Caryophanaceae</taxon>
        <taxon>Planococcus</taxon>
    </lineage>
</organism>
<protein>
    <recommendedName>
        <fullName evidence="4">DUF3169 domain-containing protein</fullName>
    </recommendedName>
</protein>
<keyword evidence="1" id="KW-1133">Transmembrane helix</keyword>
<evidence type="ECO:0000313" key="2">
    <source>
        <dbReference type="EMBL" id="MBD8015044.1"/>
    </source>
</evidence>
<sequence length="237" mass="27511">MIQIIEVVTTYGPLIGSGTFLVYILKAAIDFWFVTELEKKLMTDYQKLKGFASKMVITIIPSVFLTALYAVIFQKDLLVQQENVSEMVLLIMFLAMIFLLNICMNLIVTVIERVLNLKSDYMILINEEEWRVERLTKNNLLLLTNKENEYLLLDEWKDKKIKKVIDEKSYTYRLYRENSNWQKAIGISTTVLILSVCTFVFFSGSNYSFVLILLACLAFLSTLIIVGNLVEYKKDFV</sequence>
<proteinExistence type="predicted"/>
<evidence type="ECO:0000256" key="1">
    <source>
        <dbReference type="SAM" id="Phobius"/>
    </source>
</evidence>
<keyword evidence="1" id="KW-0472">Membrane</keyword>
<dbReference type="EMBL" id="JACSPU010000003">
    <property type="protein sequence ID" value="MBD8015044.1"/>
    <property type="molecule type" value="Genomic_DNA"/>
</dbReference>
<keyword evidence="3" id="KW-1185">Reference proteome</keyword>
<feature type="transmembrane region" description="Helical" evidence="1">
    <location>
        <begin position="55"/>
        <end position="72"/>
    </location>
</feature>
<dbReference type="Proteomes" id="UP000658980">
    <property type="component" value="Unassembled WGS sequence"/>
</dbReference>